<dbReference type="SUPFAM" id="SSF50249">
    <property type="entry name" value="Nucleic acid-binding proteins"/>
    <property type="match status" value="1"/>
</dbReference>
<dbReference type="PROSITE" id="PS01230">
    <property type="entry name" value="TRMA_1"/>
    <property type="match status" value="1"/>
</dbReference>
<protein>
    <submittedName>
        <fullName evidence="7">23S rRNA (Uracil1939-C5)-methyltransferase</fullName>
    </submittedName>
</protein>
<evidence type="ECO:0000313" key="8">
    <source>
        <dbReference type="Proteomes" id="UP000184128"/>
    </source>
</evidence>
<feature type="domain" description="TRAM" evidence="6">
    <location>
        <begin position="10"/>
        <end position="68"/>
    </location>
</feature>
<dbReference type="InterPro" id="IPR030391">
    <property type="entry name" value="MeTrfase_TrmA_CS"/>
</dbReference>
<feature type="binding site" evidence="4">
    <location>
        <position position="342"/>
    </location>
    <ligand>
        <name>S-adenosyl-L-methionine</name>
        <dbReference type="ChEBI" id="CHEBI:59789"/>
    </ligand>
</feature>
<dbReference type="PROSITE" id="PS50926">
    <property type="entry name" value="TRAM"/>
    <property type="match status" value="1"/>
</dbReference>
<evidence type="ECO:0000256" key="2">
    <source>
        <dbReference type="ARBA" id="ARBA00022679"/>
    </source>
</evidence>
<dbReference type="InterPro" id="IPR012340">
    <property type="entry name" value="NA-bd_OB-fold"/>
</dbReference>
<feature type="active site" evidence="5">
    <location>
        <position position="417"/>
    </location>
</feature>
<keyword evidence="1 4" id="KW-0489">Methyltransferase</keyword>
<dbReference type="Gene3D" id="2.40.50.1070">
    <property type="match status" value="1"/>
</dbReference>
<accession>A0A1M4U577</accession>
<dbReference type="Proteomes" id="UP000184128">
    <property type="component" value="Unassembled WGS sequence"/>
</dbReference>
<dbReference type="STRING" id="1121025.SAMN02745249_00590"/>
<dbReference type="FunFam" id="3.40.50.150:FF:000009">
    <property type="entry name" value="23S rRNA (Uracil(1939)-C(5))-methyltransferase RlmD"/>
    <property type="match status" value="1"/>
</dbReference>
<keyword evidence="8" id="KW-1185">Reference proteome</keyword>
<feature type="active site" description="Nucleophile" evidence="4">
    <location>
        <position position="417"/>
    </location>
</feature>
<dbReference type="CDD" id="cd02440">
    <property type="entry name" value="AdoMet_MTases"/>
    <property type="match status" value="1"/>
</dbReference>
<dbReference type="InterPro" id="IPR030390">
    <property type="entry name" value="MeTrfase_TrmA_AS"/>
</dbReference>
<dbReference type="PROSITE" id="PS51687">
    <property type="entry name" value="SAM_MT_RNA_M5U"/>
    <property type="match status" value="1"/>
</dbReference>
<dbReference type="InterPro" id="IPR010280">
    <property type="entry name" value="U5_MeTrfase_fam"/>
</dbReference>
<dbReference type="PANTHER" id="PTHR11061:SF30">
    <property type="entry name" value="TRNA (URACIL(54)-C(5))-METHYLTRANSFERASE"/>
    <property type="match status" value="1"/>
</dbReference>
<dbReference type="EMBL" id="FQUF01000007">
    <property type="protein sequence ID" value="SHE51804.1"/>
    <property type="molecule type" value="Genomic_DNA"/>
</dbReference>
<dbReference type="FunFam" id="2.40.50.1070:FF:000003">
    <property type="entry name" value="23S rRNA (Uracil-5-)-methyltransferase RumA"/>
    <property type="match status" value="1"/>
</dbReference>
<dbReference type="NCBIfam" id="TIGR00479">
    <property type="entry name" value="rumA"/>
    <property type="match status" value="1"/>
</dbReference>
<dbReference type="InterPro" id="IPR029063">
    <property type="entry name" value="SAM-dependent_MTases_sf"/>
</dbReference>
<name>A0A1M4U577_9LACT</name>
<proteinExistence type="inferred from homology"/>
<dbReference type="RefSeq" id="WP_073296134.1">
    <property type="nucleotide sequence ID" value="NZ_FQUF01000007.1"/>
</dbReference>
<dbReference type="Pfam" id="PF01938">
    <property type="entry name" value="TRAM"/>
    <property type="match status" value="1"/>
</dbReference>
<dbReference type="InterPro" id="IPR002792">
    <property type="entry name" value="TRAM_dom"/>
</dbReference>
<evidence type="ECO:0000256" key="4">
    <source>
        <dbReference type="PROSITE-ProRule" id="PRU01024"/>
    </source>
</evidence>
<feature type="binding site" evidence="4">
    <location>
        <position position="292"/>
    </location>
    <ligand>
        <name>S-adenosyl-L-methionine</name>
        <dbReference type="ChEBI" id="CHEBI:59789"/>
    </ligand>
</feature>
<sequence>MSNKNKKEIPVEKNKIYEVKVTDLSHQGLGVAHIDGYPLFIENALPGEELKIRITHVGKRMGHGEVLELLKKSPHRVDQLEDMHFQSGTMPLQHLEYKEQLKFKQQQVKKLLEKVGGLTDVPVFETIGMEHPYGYRNKAQIPVREMNGQLTTGFYKKRSHDLIPIEDFVIQHPEIDQAILIVRDILRKYDVAPYNEETHTGDIRHILVRRGHFTGELMIVLVTNSFVLPHAQEIVTDIKKEIPQVVSIVQNINLDKTNVILGKQAMVLFGQDYYTDELMNHTFKISHQSFYQVNSEQTEKLYSVAVDYAQLTGDEIVVDAYSGIGTMTLSLAEKAKQVYGVEIVPQAIQNATTNAKDNKISNVIFEVADAGKWLVKKAKAGLKVDVVVVDPPRKGLAPEFIDAVLEMHPERMVYVSCNPNTLARDLKLLSEGGYAVEKVQPVDMFPQTYHVECVALLERRTI</sequence>
<dbReference type="AlphaFoldDB" id="A0A1M4U577"/>
<dbReference type="OrthoDB" id="9804590at2"/>
<evidence type="ECO:0000256" key="3">
    <source>
        <dbReference type="ARBA" id="ARBA00022691"/>
    </source>
</evidence>
<reference evidence="8" key="1">
    <citation type="submission" date="2016-11" db="EMBL/GenBank/DDBJ databases">
        <authorList>
            <person name="Varghese N."/>
            <person name="Submissions S."/>
        </authorList>
    </citation>
    <scope>NUCLEOTIDE SEQUENCE [LARGE SCALE GENOMIC DNA]</scope>
    <source>
        <strain evidence="8">DSM 15692</strain>
    </source>
</reference>
<organism evidence="7 8">
    <name type="scientific">Atopostipes suicloacalis DSM 15692</name>
    <dbReference type="NCBI Taxonomy" id="1121025"/>
    <lineage>
        <taxon>Bacteria</taxon>
        <taxon>Bacillati</taxon>
        <taxon>Bacillota</taxon>
        <taxon>Bacilli</taxon>
        <taxon>Lactobacillales</taxon>
        <taxon>Carnobacteriaceae</taxon>
        <taxon>Atopostipes</taxon>
    </lineage>
</organism>
<evidence type="ECO:0000313" key="7">
    <source>
        <dbReference type="EMBL" id="SHE51804.1"/>
    </source>
</evidence>
<keyword evidence="3 4" id="KW-0949">S-adenosyl-L-methionine</keyword>
<dbReference type="PANTHER" id="PTHR11061">
    <property type="entry name" value="RNA M5U METHYLTRANSFERASE"/>
    <property type="match status" value="1"/>
</dbReference>
<dbReference type="Gene3D" id="3.40.50.150">
    <property type="entry name" value="Vaccinia Virus protein VP39"/>
    <property type="match status" value="1"/>
</dbReference>
<feature type="binding site" evidence="4">
    <location>
        <position position="390"/>
    </location>
    <ligand>
        <name>S-adenosyl-L-methionine</name>
        <dbReference type="ChEBI" id="CHEBI:59789"/>
    </ligand>
</feature>
<evidence type="ECO:0000259" key="6">
    <source>
        <dbReference type="PROSITE" id="PS50926"/>
    </source>
</evidence>
<evidence type="ECO:0000256" key="1">
    <source>
        <dbReference type="ARBA" id="ARBA00022603"/>
    </source>
</evidence>
<keyword evidence="2 4" id="KW-0808">Transferase</keyword>
<evidence type="ECO:0000256" key="5">
    <source>
        <dbReference type="PROSITE-ProRule" id="PRU10015"/>
    </source>
</evidence>
<dbReference type="GO" id="GO:0070041">
    <property type="term" value="F:rRNA (uridine-C5-)-methyltransferase activity"/>
    <property type="evidence" value="ECO:0007669"/>
    <property type="project" value="TreeGrafter"/>
</dbReference>
<dbReference type="SUPFAM" id="SSF53335">
    <property type="entry name" value="S-adenosyl-L-methionine-dependent methyltransferases"/>
    <property type="match status" value="1"/>
</dbReference>
<feature type="binding site" evidence="4">
    <location>
        <position position="321"/>
    </location>
    <ligand>
        <name>S-adenosyl-L-methionine</name>
        <dbReference type="ChEBI" id="CHEBI:59789"/>
    </ligand>
</feature>
<dbReference type="GO" id="GO:0070475">
    <property type="term" value="P:rRNA base methylation"/>
    <property type="evidence" value="ECO:0007669"/>
    <property type="project" value="TreeGrafter"/>
</dbReference>
<dbReference type="PROSITE" id="PS01231">
    <property type="entry name" value="TRMA_2"/>
    <property type="match status" value="1"/>
</dbReference>
<dbReference type="Gene3D" id="2.40.50.140">
    <property type="entry name" value="Nucleic acid-binding proteins"/>
    <property type="match status" value="1"/>
</dbReference>
<gene>
    <name evidence="7" type="ORF">SAMN02745249_00590</name>
</gene>
<dbReference type="Pfam" id="PF05958">
    <property type="entry name" value="tRNA_U5-meth_tr"/>
    <property type="match status" value="1"/>
</dbReference>
<comment type="similarity">
    <text evidence="4">Belongs to the class I-like SAM-binding methyltransferase superfamily. RNA M5U methyltransferase family.</text>
</comment>